<gene>
    <name evidence="1" type="ORF">SNEC2469_LOCUS30113</name>
</gene>
<dbReference type="AlphaFoldDB" id="A0A813BAE3"/>
<dbReference type="EMBL" id="CAJNJA010069365">
    <property type="protein sequence ID" value="CAE7897642.1"/>
    <property type="molecule type" value="Genomic_DNA"/>
</dbReference>
<evidence type="ECO:0000313" key="1">
    <source>
        <dbReference type="EMBL" id="CAE7897642.1"/>
    </source>
</evidence>
<keyword evidence="2" id="KW-1185">Reference proteome</keyword>
<organism evidence="1 2">
    <name type="scientific">Symbiodinium necroappetens</name>
    <dbReference type="NCBI Taxonomy" id="1628268"/>
    <lineage>
        <taxon>Eukaryota</taxon>
        <taxon>Sar</taxon>
        <taxon>Alveolata</taxon>
        <taxon>Dinophyceae</taxon>
        <taxon>Suessiales</taxon>
        <taxon>Symbiodiniaceae</taxon>
        <taxon>Symbiodinium</taxon>
    </lineage>
</organism>
<sequence length="372" mass="41837">MQGGGYPTSLSAVDTAHIDLSMSRSDFSAWIDTARTAALERALEMVKEKTEDLLLKQAALQAALERREREDKERKEREDKEEASQLVWKTNDIASMVWDFEGTRSWWPGTIHGRVSIVRVKVVDETQMVEMQDCTTGEDYIGPSRQQIVQTPGQELGTFTHKVSFETASNKFTLSRTSGKDKLEAGEILEWELAFPEDDGSTTAMVVPGLPLSYSFKLDSKRVEIATQIEGARLRPKEAWHRTPDPQEFPESSAIVLMEPSGMSSIAFQNMHSRSIFVKICRLEAANEDRPEAVAKVFCRPFELSPKAQLAEGKYHVRVAAGHEWRGETYLFGPAGMYLRGSEAQVVQFKTDHTISYPAGSEGLEAVDQRRW</sequence>
<reference evidence="1" key="1">
    <citation type="submission" date="2021-02" db="EMBL/GenBank/DDBJ databases">
        <authorList>
            <person name="Dougan E. K."/>
            <person name="Rhodes N."/>
            <person name="Thang M."/>
            <person name="Chan C."/>
        </authorList>
    </citation>
    <scope>NUCLEOTIDE SEQUENCE</scope>
</reference>
<accession>A0A813BAE3</accession>
<dbReference type="Proteomes" id="UP000601435">
    <property type="component" value="Unassembled WGS sequence"/>
</dbReference>
<name>A0A813BAE3_9DINO</name>
<protein>
    <submittedName>
        <fullName evidence="1">Uncharacterized protein</fullName>
    </submittedName>
</protein>
<comment type="caution">
    <text evidence="1">The sequence shown here is derived from an EMBL/GenBank/DDBJ whole genome shotgun (WGS) entry which is preliminary data.</text>
</comment>
<evidence type="ECO:0000313" key="2">
    <source>
        <dbReference type="Proteomes" id="UP000601435"/>
    </source>
</evidence>
<dbReference type="OrthoDB" id="10279457at2759"/>
<proteinExistence type="predicted"/>